<proteinExistence type="predicted"/>
<dbReference type="AlphaFoldDB" id="R4U1J5"/>
<dbReference type="KEGG" id="scr:SCHRY_v1c05990"/>
<dbReference type="eggNOG" id="COG1073">
    <property type="taxonomic scope" value="Bacteria"/>
</dbReference>
<dbReference type="PATRIC" id="fig|1276227.3.peg.604"/>
<feature type="domain" description="AB hydrolase-1" evidence="1">
    <location>
        <begin position="135"/>
        <end position="241"/>
    </location>
</feature>
<evidence type="ECO:0000313" key="3">
    <source>
        <dbReference type="Proteomes" id="UP000013964"/>
    </source>
</evidence>
<dbReference type="Pfam" id="PF00561">
    <property type="entry name" value="Abhydrolase_1"/>
    <property type="match status" value="1"/>
</dbReference>
<dbReference type="Proteomes" id="UP000013964">
    <property type="component" value="Chromosome"/>
</dbReference>
<evidence type="ECO:0000313" key="2">
    <source>
        <dbReference type="EMBL" id="AGM25177.1"/>
    </source>
</evidence>
<name>R4U1J5_9MOLU</name>
<dbReference type="PANTHER" id="PTHR12277">
    <property type="entry name" value="ALPHA/BETA HYDROLASE DOMAIN-CONTAINING PROTEIN"/>
    <property type="match status" value="1"/>
</dbReference>
<accession>R4U1J5</accession>
<dbReference type="RefSeq" id="WP_016339002.1">
    <property type="nucleotide sequence ID" value="NC_021280.1"/>
</dbReference>
<gene>
    <name evidence="2" type="ORF">SCHRY_v1c05990</name>
</gene>
<dbReference type="HOGENOM" id="CLU_756274_0_0_14"/>
<evidence type="ECO:0000259" key="1">
    <source>
        <dbReference type="Pfam" id="PF00561"/>
    </source>
</evidence>
<dbReference type="InterPro" id="IPR000073">
    <property type="entry name" value="AB_hydrolase_1"/>
</dbReference>
<organism evidence="2 3">
    <name type="scientific">Spiroplasma chrysopicola DF-1</name>
    <dbReference type="NCBI Taxonomy" id="1276227"/>
    <lineage>
        <taxon>Bacteria</taxon>
        <taxon>Bacillati</taxon>
        <taxon>Mycoplasmatota</taxon>
        <taxon>Mollicutes</taxon>
        <taxon>Entomoplasmatales</taxon>
        <taxon>Spiroplasmataceae</taxon>
        <taxon>Spiroplasma</taxon>
    </lineage>
</organism>
<dbReference type="InterPro" id="IPR029058">
    <property type="entry name" value="AB_hydrolase_fold"/>
</dbReference>
<dbReference type="STRING" id="1276227.SCHRY_v1c05990"/>
<dbReference type="EMBL" id="CP005077">
    <property type="protein sequence ID" value="AGM25177.1"/>
    <property type="molecule type" value="Genomic_DNA"/>
</dbReference>
<dbReference type="SUPFAM" id="SSF53474">
    <property type="entry name" value="alpha/beta-Hydrolases"/>
    <property type="match status" value="1"/>
</dbReference>
<keyword evidence="3" id="KW-1185">Reference proteome</keyword>
<reference evidence="2 3" key="1">
    <citation type="journal article" date="2013" name="Genome Biol. Evol.">
        <title>Complete genomes of two dipteran-associated spiroplasmas provided insights into the origin, dynamics, and impacts of viral invasion in spiroplasma.</title>
        <authorList>
            <person name="Ku C."/>
            <person name="Lo W.S."/>
            <person name="Chen L.L."/>
            <person name="Kuo C.H."/>
        </authorList>
    </citation>
    <scope>NUCLEOTIDE SEQUENCE [LARGE SCALE GENOMIC DNA]</scope>
    <source>
        <strain evidence="2 3">DF-1</strain>
    </source>
</reference>
<dbReference type="PANTHER" id="PTHR12277:SF81">
    <property type="entry name" value="PROTEIN ABHD13"/>
    <property type="match status" value="1"/>
</dbReference>
<protein>
    <recommendedName>
        <fullName evidence="1">AB hydrolase-1 domain-containing protein</fullName>
    </recommendedName>
</protein>
<sequence length="366" mass="43383">MMKKPKILPKLKFNNSKTKQYNNIPGFYKIVPPDQIEEYLAANKIYIKMFYAIQDRRMLLTHSTWWKRGYDLEGYCKKYLVDLTTRLKIKEMMPTPRELAIKWDIHEYDVPGYQDVMLKTITIKSWVKNDNNDKWVVVAHGLNSHKFRSIFFGLIYLRQGYNIIVFDQRNHGQSTGAITTMSNFEKHDLECIVNFVKTLPVIKINEINFHGWSMGTFVIVEYLKMISGKNEPVGWVVLDSTVNRLSELYYYYMNNLKINYYEHYYAIKLYAEQQRGYDPEEINPGENLDLVASIPFLYILNQKDHATPYQMGNQAFYNKKRFEKPALSRKILFNCDHVRGIHYDPVNYLNEINLFITNCSNKKESN</sequence>
<dbReference type="Gene3D" id="3.40.50.1820">
    <property type="entry name" value="alpha/beta hydrolase"/>
    <property type="match status" value="1"/>
</dbReference>